<accession>A0A3M2SIV4</accession>
<feature type="compositionally biased region" description="Basic and acidic residues" evidence="1">
    <location>
        <begin position="391"/>
        <end position="406"/>
    </location>
</feature>
<dbReference type="OrthoDB" id="5106606at2759"/>
<evidence type="ECO:0000259" key="2">
    <source>
        <dbReference type="Pfam" id="PF12770"/>
    </source>
</evidence>
<evidence type="ECO:0000313" key="4">
    <source>
        <dbReference type="Proteomes" id="UP000277212"/>
    </source>
</evidence>
<feature type="compositionally biased region" description="Polar residues" evidence="1">
    <location>
        <begin position="408"/>
        <end position="420"/>
    </location>
</feature>
<dbReference type="EMBL" id="NKUJ01000032">
    <property type="protein sequence ID" value="RMJ17478.1"/>
    <property type="molecule type" value="Genomic_DNA"/>
</dbReference>
<gene>
    <name evidence="3" type="ORF">CDV36_002875</name>
</gene>
<feature type="domain" description="CHAT" evidence="2">
    <location>
        <begin position="223"/>
        <end position="376"/>
    </location>
</feature>
<evidence type="ECO:0000313" key="3">
    <source>
        <dbReference type="EMBL" id="RMJ17478.1"/>
    </source>
</evidence>
<reference evidence="3 4" key="1">
    <citation type="submission" date="2017-06" db="EMBL/GenBank/DDBJ databases">
        <title>Comparative genomic analysis of Ambrosia Fusariam Clade fungi.</title>
        <authorList>
            <person name="Stajich J.E."/>
            <person name="Carrillo J."/>
            <person name="Kijimoto T."/>
            <person name="Eskalen A."/>
            <person name="O'Donnell K."/>
            <person name="Kasson M."/>
        </authorList>
    </citation>
    <scope>NUCLEOTIDE SEQUENCE [LARGE SCALE GENOMIC DNA]</scope>
    <source>
        <strain evidence="3">UCR3666</strain>
    </source>
</reference>
<sequence>MTSQPFVKINVTATTSLLPDRDNHRRWLVDIVWITPDGVGRKEPRNDVEITDPFTIGEYHEYEERQHQASQSASLRLGEDPDLTDFCSTHAAFSDYERSSSSNSSLDEYRHKLHDMLELDDVLRKGILVKVNIMEELHIKNQDPPNYYSVHSLLWELLEQTPNAEVQVTRWITSKDPPRNLPAGLRESDKPIHILLVIARNLEYVNGGHSDPVSVAYDTLYAMVKFLGRHSRLSMDVVRPGTFSELKNHLKRRKHYDLVHIDVHGVVKRLRDPALDYSPELCFGHCNSTNLENEESLDHRKTEDVAKLLKRHGITVVVLSACLSSFGQGRLLSNMCRVFARFGICAVTGMNFSVKASTAKAYYHGFYEALVLSNQSFRNAAAHGRRKVPRRLPEKEEKSANKERRPSTRASSQAPSTTSALDGRTEEWQQPHRHDEWPTATTYFAMGSTFTKTNSIPIMGEDCHRGRSWSFNCSSSEIMLGISILAALSGALPEMTLAVILLIHLIISKISFDDMAPKVVADRCQAFKSFQVGLGKSQLKHSVGLMVLEYELKNLKKVFIQINNIITSDREEHQRQCTQDLRDQWRVTNFAGSVEIVPATTFMWLHKFLYRRMRYYISRWYVAVKKQWKDKDKSPQSSTVLIITEVDSMIKRDKPRYQPALDRMSSYIRAVEKGSPDGSYLMITSHGGVDWLGMTLDRKRYGWIKAEYFAAEMGFAIVHRVS</sequence>
<evidence type="ECO:0000256" key="1">
    <source>
        <dbReference type="SAM" id="MobiDB-lite"/>
    </source>
</evidence>
<keyword evidence="4" id="KW-1185">Reference proteome</keyword>
<organism evidence="3 4">
    <name type="scientific">Fusarium kuroshium</name>
    <dbReference type="NCBI Taxonomy" id="2010991"/>
    <lineage>
        <taxon>Eukaryota</taxon>
        <taxon>Fungi</taxon>
        <taxon>Dikarya</taxon>
        <taxon>Ascomycota</taxon>
        <taxon>Pezizomycotina</taxon>
        <taxon>Sordariomycetes</taxon>
        <taxon>Hypocreomycetidae</taxon>
        <taxon>Hypocreales</taxon>
        <taxon>Nectriaceae</taxon>
        <taxon>Fusarium</taxon>
        <taxon>Fusarium solani species complex</taxon>
    </lineage>
</organism>
<dbReference type="Proteomes" id="UP000277212">
    <property type="component" value="Unassembled WGS sequence"/>
</dbReference>
<proteinExistence type="predicted"/>
<dbReference type="STRING" id="2010991.A0A3M2SIV4"/>
<protein>
    <recommendedName>
        <fullName evidence="2">CHAT domain-containing protein</fullName>
    </recommendedName>
</protein>
<comment type="caution">
    <text evidence="3">The sequence shown here is derived from an EMBL/GenBank/DDBJ whole genome shotgun (WGS) entry which is preliminary data.</text>
</comment>
<feature type="region of interest" description="Disordered" evidence="1">
    <location>
        <begin position="382"/>
        <end position="433"/>
    </location>
</feature>
<dbReference type="InterPro" id="IPR024983">
    <property type="entry name" value="CHAT_dom"/>
</dbReference>
<name>A0A3M2SIV4_9HYPO</name>
<dbReference type="AlphaFoldDB" id="A0A3M2SIV4"/>
<dbReference type="Pfam" id="PF12770">
    <property type="entry name" value="CHAT"/>
    <property type="match status" value="1"/>
</dbReference>
<feature type="compositionally biased region" description="Basic and acidic residues" evidence="1">
    <location>
        <begin position="423"/>
        <end position="433"/>
    </location>
</feature>